<dbReference type="EMBL" id="JAWDGP010001430">
    <property type="protein sequence ID" value="KAK3791785.1"/>
    <property type="molecule type" value="Genomic_DNA"/>
</dbReference>
<gene>
    <name evidence="1" type="ORF">RRG08_028933</name>
</gene>
<name>A0AAE1AQE8_9GAST</name>
<dbReference type="AlphaFoldDB" id="A0AAE1AQE8"/>
<evidence type="ECO:0000313" key="2">
    <source>
        <dbReference type="Proteomes" id="UP001283361"/>
    </source>
</evidence>
<reference evidence="1" key="1">
    <citation type="journal article" date="2023" name="G3 (Bethesda)">
        <title>A reference genome for the long-term kleptoplast-retaining sea slug Elysia crispata morphotype clarki.</title>
        <authorList>
            <person name="Eastman K.E."/>
            <person name="Pendleton A.L."/>
            <person name="Shaikh M.A."/>
            <person name="Suttiyut T."/>
            <person name="Ogas R."/>
            <person name="Tomko P."/>
            <person name="Gavelis G."/>
            <person name="Widhalm J.R."/>
            <person name="Wisecaver J.H."/>
        </authorList>
    </citation>
    <scope>NUCLEOTIDE SEQUENCE</scope>
    <source>
        <strain evidence="1">ECLA1</strain>
    </source>
</reference>
<dbReference type="Proteomes" id="UP001283361">
    <property type="component" value="Unassembled WGS sequence"/>
</dbReference>
<organism evidence="1 2">
    <name type="scientific">Elysia crispata</name>
    <name type="common">lettuce slug</name>
    <dbReference type="NCBI Taxonomy" id="231223"/>
    <lineage>
        <taxon>Eukaryota</taxon>
        <taxon>Metazoa</taxon>
        <taxon>Spiralia</taxon>
        <taxon>Lophotrochozoa</taxon>
        <taxon>Mollusca</taxon>
        <taxon>Gastropoda</taxon>
        <taxon>Heterobranchia</taxon>
        <taxon>Euthyneura</taxon>
        <taxon>Panpulmonata</taxon>
        <taxon>Sacoglossa</taxon>
        <taxon>Placobranchoidea</taxon>
        <taxon>Plakobranchidae</taxon>
        <taxon>Elysia</taxon>
    </lineage>
</organism>
<accession>A0AAE1AQE8</accession>
<evidence type="ECO:0000313" key="1">
    <source>
        <dbReference type="EMBL" id="KAK3791785.1"/>
    </source>
</evidence>
<proteinExistence type="predicted"/>
<sequence>MRMRETGETNHSIWRDLQIKITTGLPINTPLFALGHSSHGNQLFLSERPRETASSKERHVRNPTVYLDKSDYLTSHKSPDLIFQ</sequence>
<comment type="caution">
    <text evidence="1">The sequence shown here is derived from an EMBL/GenBank/DDBJ whole genome shotgun (WGS) entry which is preliminary data.</text>
</comment>
<protein>
    <submittedName>
        <fullName evidence="1">Uncharacterized protein</fullName>
    </submittedName>
</protein>
<keyword evidence="2" id="KW-1185">Reference proteome</keyword>